<reference evidence="8" key="2">
    <citation type="submission" date="2017-12" db="EMBL/GenBank/DDBJ databases">
        <authorList>
            <person name="Hurst M.R.H."/>
        </authorList>
    </citation>
    <scope>NUCLEOTIDE SEQUENCE [LARGE SCALE GENOMIC DNA]</scope>
    <source>
        <strain evidence="8">FI11154</strain>
    </source>
</reference>
<dbReference type="InterPro" id="IPR029753">
    <property type="entry name" value="D-isomer_DH_CS"/>
</dbReference>
<proteinExistence type="inferred from homology"/>
<accession>A0A2P9HBQ8</accession>
<evidence type="ECO:0000313" key="7">
    <source>
        <dbReference type="EMBL" id="NNU61046.1"/>
    </source>
</evidence>
<dbReference type="Pfam" id="PF00389">
    <property type="entry name" value="2-Hacid_dh"/>
    <property type="match status" value="1"/>
</dbReference>
<evidence type="ECO:0000259" key="5">
    <source>
        <dbReference type="Pfam" id="PF00389"/>
    </source>
</evidence>
<sequence length="322" mass="35115">MKIVKCDGVLAVEPEQHAYLAELDAAFIEKTLLNEEELIEECYDADALMILREPVTERVLKALPKLKVIGRFGVGLDSIDVEACTRAGVQVTYVPDSNLDEVSTHAVAMMLALARRLKRYDTAVREGRWQAMVDGEGIIRPSHQTLGLIGFGQIGRMTARKASAFGYKIIAYDPYMAADRIAATGVEAATFEEVITQSDIVSLHVPATPETQNIISRDVLARMKKGAILVNVSRGGLVDEGALADALQSAHLSGAGIDTLVQEPVGMDNPLLSVENLLLSPHAAHYSKQSYSEVRNKVFADVVAVLRNRAPRYGFNSVLKRD</sequence>
<dbReference type="CDD" id="cd05299">
    <property type="entry name" value="CtBP_dh"/>
    <property type="match status" value="1"/>
</dbReference>
<dbReference type="PANTHER" id="PTHR42789:SF1">
    <property type="entry name" value="D-ISOMER SPECIFIC 2-HYDROXYACID DEHYDROGENASE FAMILY PROTEIN (AFU_ORTHOLOGUE AFUA_6G10090)"/>
    <property type="match status" value="1"/>
</dbReference>
<evidence type="ECO:0000256" key="3">
    <source>
        <dbReference type="ARBA" id="ARBA00023027"/>
    </source>
</evidence>
<dbReference type="Proteomes" id="UP000246073">
    <property type="component" value="Unassembled WGS sequence"/>
</dbReference>
<feature type="domain" description="D-isomer specific 2-hydroxyacid dehydrogenase NAD-binding" evidence="6">
    <location>
        <begin position="107"/>
        <end position="284"/>
    </location>
</feature>
<dbReference type="EMBL" id="JABFCY010000007">
    <property type="protein sequence ID" value="NNU61046.1"/>
    <property type="molecule type" value="Genomic_DNA"/>
</dbReference>
<dbReference type="InterPro" id="IPR006139">
    <property type="entry name" value="D-isomer_2_OHA_DH_cat_dom"/>
</dbReference>
<evidence type="ECO:0000256" key="1">
    <source>
        <dbReference type="ARBA" id="ARBA00005854"/>
    </source>
</evidence>
<dbReference type="GO" id="GO:0003714">
    <property type="term" value="F:transcription corepressor activity"/>
    <property type="evidence" value="ECO:0007669"/>
    <property type="project" value="InterPro"/>
</dbReference>
<gene>
    <name evidence="7" type="ORF">HKX02_12395</name>
    <name evidence="8" type="ORF">OHAE_4314</name>
</gene>
<name>A0A2P9HBQ8_9HYPH</name>
<evidence type="ECO:0000256" key="2">
    <source>
        <dbReference type="ARBA" id="ARBA00023002"/>
    </source>
</evidence>
<dbReference type="GO" id="GO:0004617">
    <property type="term" value="F:phosphoglycerate dehydrogenase activity"/>
    <property type="evidence" value="ECO:0007669"/>
    <property type="project" value="UniProtKB-EC"/>
</dbReference>
<dbReference type="InterPro" id="IPR043322">
    <property type="entry name" value="CtBP"/>
</dbReference>
<dbReference type="EC" id="1.1.1.95" evidence="8"/>
<dbReference type="EMBL" id="OOFM01000001">
    <property type="protein sequence ID" value="SPL61522.1"/>
    <property type="molecule type" value="Genomic_DNA"/>
</dbReference>
<evidence type="ECO:0000313" key="9">
    <source>
        <dbReference type="Proteomes" id="UP000246073"/>
    </source>
</evidence>
<dbReference type="GO" id="GO:0051287">
    <property type="term" value="F:NAD binding"/>
    <property type="evidence" value="ECO:0007669"/>
    <property type="project" value="InterPro"/>
</dbReference>
<keyword evidence="3" id="KW-0520">NAD</keyword>
<protein>
    <submittedName>
        <fullName evidence="7">C-terminal binding protein</fullName>
    </submittedName>
    <submittedName>
        <fullName evidence="8">D-3-phosphoglycerate dehydrogenase</fullName>
        <ecNumber evidence="8">1.1.1.95</ecNumber>
    </submittedName>
</protein>
<evidence type="ECO:0000259" key="6">
    <source>
        <dbReference type="Pfam" id="PF02826"/>
    </source>
</evidence>
<dbReference type="PROSITE" id="PS00670">
    <property type="entry name" value="D_2_HYDROXYACID_DH_2"/>
    <property type="match status" value="1"/>
</dbReference>
<dbReference type="InterPro" id="IPR036291">
    <property type="entry name" value="NAD(P)-bd_dom_sf"/>
</dbReference>
<dbReference type="RefSeq" id="WP_109365765.1">
    <property type="nucleotide sequence ID" value="NZ_JABFCY010000007.1"/>
</dbReference>
<comment type="similarity">
    <text evidence="1 4">Belongs to the D-isomer specific 2-hydroxyacid dehydrogenase family.</text>
</comment>
<evidence type="ECO:0000313" key="10">
    <source>
        <dbReference type="Proteomes" id="UP000574931"/>
    </source>
</evidence>
<evidence type="ECO:0000256" key="4">
    <source>
        <dbReference type="RuleBase" id="RU003719"/>
    </source>
</evidence>
<reference evidence="7 10" key="3">
    <citation type="submission" date="2020-05" db="EMBL/GenBank/DDBJ databases">
        <title>Draft Genome Sequence of Ochrobactrum soli Isolated from Stable Fly Gut.</title>
        <authorList>
            <person name="Pileggi M.T."/>
            <person name="Vazhakkala L.J."/>
            <person name="Wong C.N."/>
        </authorList>
    </citation>
    <scope>NUCLEOTIDE SEQUENCE [LARGE SCALE GENOMIC DNA]</scope>
    <source>
        <strain evidence="7 10">MTP-C0764</strain>
    </source>
</reference>
<dbReference type="Gene3D" id="3.40.50.720">
    <property type="entry name" value="NAD(P)-binding Rossmann-like Domain"/>
    <property type="match status" value="2"/>
</dbReference>
<feature type="domain" description="D-isomer specific 2-hydroxyacid dehydrogenase catalytic" evidence="5">
    <location>
        <begin position="12"/>
        <end position="312"/>
    </location>
</feature>
<keyword evidence="10" id="KW-1185">Reference proteome</keyword>
<dbReference type="PANTHER" id="PTHR42789">
    <property type="entry name" value="D-ISOMER SPECIFIC 2-HYDROXYACID DEHYDROGENASE FAMILY PROTEIN (AFU_ORTHOLOGUE AFUA_6G10090)"/>
    <property type="match status" value="1"/>
</dbReference>
<dbReference type="InterPro" id="IPR006140">
    <property type="entry name" value="D-isomer_DH_NAD-bd"/>
</dbReference>
<dbReference type="FunFam" id="3.40.50.720:FF:000203">
    <property type="entry name" value="D-3-phosphoglycerate dehydrogenase (SerA)"/>
    <property type="match status" value="1"/>
</dbReference>
<reference evidence="9" key="1">
    <citation type="submission" date="2017-12" db="EMBL/GenBank/DDBJ databases">
        <authorList>
            <person name="Diaz M."/>
        </authorList>
    </citation>
    <scope>NUCLEOTIDE SEQUENCE [LARGE SCALE GENOMIC DNA]</scope>
    <source>
        <strain evidence="9">FI11154</strain>
    </source>
</reference>
<dbReference type="PROSITE" id="PS00671">
    <property type="entry name" value="D_2_HYDROXYACID_DH_3"/>
    <property type="match status" value="1"/>
</dbReference>
<dbReference type="Pfam" id="PF02826">
    <property type="entry name" value="2-Hacid_dh_C"/>
    <property type="match status" value="1"/>
</dbReference>
<keyword evidence="2 4" id="KW-0560">Oxidoreductase</keyword>
<dbReference type="SUPFAM" id="SSF51735">
    <property type="entry name" value="NAD(P)-binding Rossmann-fold domains"/>
    <property type="match status" value="1"/>
</dbReference>
<dbReference type="Proteomes" id="UP000574931">
    <property type="component" value="Unassembled WGS sequence"/>
</dbReference>
<dbReference type="SUPFAM" id="SSF52283">
    <property type="entry name" value="Formate/glycerate dehydrogenase catalytic domain-like"/>
    <property type="match status" value="1"/>
</dbReference>
<dbReference type="InterPro" id="IPR050857">
    <property type="entry name" value="D-2-hydroxyacid_DH"/>
</dbReference>
<evidence type="ECO:0000313" key="8">
    <source>
        <dbReference type="EMBL" id="SPL61522.1"/>
    </source>
</evidence>
<dbReference type="AlphaFoldDB" id="A0A2P9HBQ8"/>
<organism evidence="8 9">
    <name type="scientific">Ochrobactrum soli</name>
    <dbReference type="NCBI Taxonomy" id="2448455"/>
    <lineage>
        <taxon>Bacteria</taxon>
        <taxon>Pseudomonadati</taxon>
        <taxon>Pseudomonadota</taxon>
        <taxon>Alphaproteobacteria</taxon>
        <taxon>Hyphomicrobiales</taxon>
        <taxon>Brucellaceae</taxon>
        <taxon>Brucella/Ochrobactrum group</taxon>
        <taxon>Ochrobactrum</taxon>
    </lineage>
</organism>